<keyword evidence="10" id="KW-1185">Reference proteome</keyword>
<keyword evidence="4" id="KW-0808">Transferase</keyword>
<evidence type="ECO:0000256" key="6">
    <source>
        <dbReference type="ARBA" id="ARBA00022989"/>
    </source>
</evidence>
<evidence type="ECO:0000256" key="4">
    <source>
        <dbReference type="ARBA" id="ARBA00022679"/>
    </source>
</evidence>
<feature type="transmembrane region" description="Helical" evidence="8">
    <location>
        <begin position="298"/>
        <end position="318"/>
    </location>
</feature>
<dbReference type="PANTHER" id="PTHR33908:SF3">
    <property type="entry name" value="UNDECAPRENYL PHOSPHATE-ALPHA-4-AMINO-4-DEOXY-L-ARABINOSE ARABINOSYL TRANSFERASE"/>
    <property type="match status" value="1"/>
</dbReference>
<accession>A0A9X0QW12</accession>
<feature type="transmembrane region" description="Helical" evidence="8">
    <location>
        <begin position="113"/>
        <end position="130"/>
    </location>
</feature>
<feature type="transmembrane region" description="Helical" evidence="8">
    <location>
        <begin position="272"/>
        <end position="292"/>
    </location>
</feature>
<keyword evidence="2" id="KW-1003">Cell membrane</keyword>
<name>A0A9X0QW12_9PROT</name>
<evidence type="ECO:0000313" key="10">
    <source>
        <dbReference type="Proteomes" id="UP000600101"/>
    </source>
</evidence>
<dbReference type="Proteomes" id="UP000600101">
    <property type="component" value="Unassembled WGS sequence"/>
</dbReference>
<sequence>MHLGRIGTHTRDGRFPWRGAALLLLAAALVFGAATLLRGTEYDENYSVFVTGGIARPAWPTTPFTATEVPAPFHDHADLGTVTELIRRTDVHPPLYFWLLHGWRAVVGDGLPALRLLSVVCALGALLAWMRAAWLAGLPPLVTGALLALSYGFGLTGHVVRGYALAHLLVGLTVLAAVAAWRKPGLLRAGLAGLAGGLACLTNYLAVFPVGVVLAWLVLTTPGWGRRLRVALVAGVPCLALLGMAGSVWLSQRASAVSQSAEQFDALPLLATLARLAQYEAAILLGGLPLYVPAGLPRAALGAALVLLLVAVALAMLWRWRGLGPLRWMWLAAALAPPLGLLVLGALFGTVPVELRYLVLGAPFFAVLGAATVQAWYREAPRAAAWGLGLVLAVQAAGTLGMVLHPATQQPFRAAVAALAPALRPPTLLLVPFGQDGVGIVGSLLRELPPDQPILVLRTADAAAVPDRVAGACRLLLLGFGERDRASAAQVAAAAAALAAAPGWREDAVLWREERGGLARLYLAGPGCMPGAGRDTGQERR</sequence>
<evidence type="ECO:0000256" key="5">
    <source>
        <dbReference type="ARBA" id="ARBA00022692"/>
    </source>
</evidence>
<dbReference type="AlphaFoldDB" id="A0A9X0QW12"/>
<keyword evidence="7 8" id="KW-0472">Membrane</keyword>
<evidence type="ECO:0000256" key="7">
    <source>
        <dbReference type="ARBA" id="ARBA00023136"/>
    </source>
</evidence>
<feature type="transmembrane region" description="Helical" evidence="8">
    <location>
        <begin position="162"/>
        <end position="181"/>
    </location>
</feature>
<feature type="transmembrane region" description="Helical" evidence="8">
    <location>
        <begin position="330"/>
        <end position="351"/>
    </location>
</feature>
<keyword evidence="6 8" id="KW-1133">Transmembrane helix</keyword>
<dbReference type="InterPro" id="IPR050297">
    <property type="entry name" value="LipidA_mod_glycosyltrf_83"/>
</dbReference>
<feature type="transmembrane region" description="Helical" evidence="8">
    <location>
        <begin position="230"/>
        <end position="251"/>
    </location>
</feature>
<dbReference type="RefSeq" id="WP_186769721.1">
    <property type="nucleotide sequence ID" value="NZ_JACOMF010000005.1"/>
</dbReference>
<proteinExistence type="predicted"/>
<protein>
    <submittedName>
        <fullName evidence="9">Glycosyltransferase family 39 protein</fullName>
    </submittedName>
</protein>
<dbReference type="GO" id="GO:0005886">
    <property type="term" value="C:plasma membrane"/>
    <property type="evidence" value="ECO:0007669"/>
    <property type="project" value="UniProtKB-SubCell"/>
</dbReference>
<organism evidence="9 10">
    <name type="scientific">Siccirubricoccus deserti</name>
    <dbReference type="NCBI Taxonomy" id="2013562"/>
    <lineage>
        <taxon>Bacteria</taxon>
        <taxon>Pseudomonadati</taxon>
        <taxon>Pseudomonadota</taxon>
        <taxon>Alphaproteobacteria</taxon>
        <taxon>Acetobacterales</taxon>
        <taxon>Roseomonadaceae</taxon>
        <taxon>Siccirubricoccus</taxon>
    </lineage>
</organism>
<comment type="subcellular location">
    <subcellularLocation>
        <location evidence="1">Cell membrane</location>
        <topology evidence="1">Multi-pass membrane protein</topology>
    </subcellularLocation>
</comment>
<keyword evidence="5 8" id="KW-0812">Transmembrane</keyword>
<evidence type="ECO:0000256" key="3">
    <source>
        <dbReference type="ARBA" id="ARBA00022676"/>
    </source>
</evidence>
<comment type="caution">
    <text evidence="9">The sequence shown here is derived from an EMBL/GenBank/DDBJ whole genome shotgun (WGS) entry which is preliminary data.</text>
</comment>
<evidence type="ECO:0000256" key="2">
    <source>
        <dbReference type="ARBA" id="ARBA00022475"/>
    </source>
</evidence>
<feature type="transmembrane region" description="Helical" evidence="8">
    <location>
        <begin position="193"/>
        <end position="218"/>
    </location>
</feature>
<dbReference type="GO" id="GO:0016763">
    <property type="term" value="F:pentosyltransferase activity"/>
    <property type="evidence" value="ECO:0007669"/>
    <property type="project" value="TreeGrafter"/>
</dbReference>
<feature type="transmembrane region" description="Helical" evidence="8">
    <location>
        <begin position="384"/>
        <end position="404"/>
    </location>
</feature>
<feature type="transmembrane region" description="Helical" evidence="8">
    <location>
        <begin position="137"/>
        <end position="156"/>
    </location>
</feature>
<evidence type="ECO:0000256" key="1">
    <source>
        <dbReference type="ARBA" id="ARBA00004651"/>
    </source>
</evidence>
<dbReference type="GO" id="GO:0010041">
    <property type="term" value="P:response to iron(III) ion"/>
    <property type="evidence" value="ECO:0007669"/>
    <property type="project" value="TreeGrafter"/>
</dbReference>
<keyword evidence="3" id="KW-0328">Glycosyltransferase</keyword>
<dbReference type="EMBL" id="JACOMF010000005">
    <property type="protein sequence ID" value="MBC4014946.1"/>
    <property type="molecule type" value="Genomic_DNA"/>
</dbReference>
<evidence type="ECO:0000313" key="9">
    <source>
        <dbReference type="EMBL" id="MBC4014946.1"/>
    </source>
</evidence>
<gene>
    <name evidence="9" type="ORF">H7965_06370</name>
</gene>
<feature type="transmembrane region" description="Helical" evidence="8">
    <location>
        <begin position="357"/>
        <end position="377"/>
    </location>
</feature>
<reference evidence="9" key="1">
    <citation type="submission" date="2020-08" db="EMBL/GenBank/DDBJ databases">
        <authorList>
            <person name="Hu Y."/>
            <person name="Nguyen S.V."/>
            <person name="Li F."/>
            <person name="Fanning S."/>
        </authorList>
    </citation>
    <scope>NUCLEOTIDE SEQUENCE</scope>
    <source>
        <strain evidence="9">SYSU D8009</strain>
    </source>
</reference>
<dbReference type="GO" id="GO:0009103">
    <property type="term" value="P:lipopolysaccharide biosynthetic process"/>
    <property type="evidence" value="ECO:0007669"/>
    <property type="project" value="UniProtKB-ARBA"/>
</dbReference>
<evidence type="ECO:0000256" key="8">
    <source>
        <dbReference type="SAM" id="Phobius"/>
    </source>
</evidence>
<dbReference type="PANTHER" id="PTHR33908">
    <property type="entry name" value="MANNOSYLTRANSFERASE YKCB-RELATED"/>
    <property type="match status" value="1"/>
</dbReference>